<dbReference type="EMBL" id="OX465085">
    <property type="protein sequence ID" value="CAI9303129.1"/>
    <property type="molecule type" value="Genomic_DNA"/>
</dbReference>
<organism evidence="2 3">
    <name type="scientific">Lactuca saligna</name>
    <name type="common">Willowleaf lettuce</name>
    <dbReference type="NCBI Taxonomy" id="75948"/>
    <lineage>
        <taxon>Eukaryota</taxon>
        <taxon>Viridiplantae</taxon>
        <taxon>Streptophyta</taxon>
        <taxon>Embryophyta</taxon>
        <taxon>Tracheophyta</taxon>
        <taxon>Spermatophyta</taxon>
        <taxon>Magnoliopsida</taxon>
        <taxon>eudicotyledons</taxon>
        <taxon>Gunneridae</taxon>
        <taxon>Pentapetalae</taxon>
        <taxon>asterids</taxon>
        <taxon>campanulids</taxon>
        <taxon>Asterales</taxon>
        <taxon>Asteraceae</taxon>
        <taxon>Cichorioideae</taxon>
        <taxon>Cichorieae</taxon>
        <taxon>Lactucinae</taxon>
        <taxon>Lactuca</taxon>
    </lineage>
</organism>
<feature type="compositionally biased region" description="Basic and acidic residues" evidence="1">
    <location>
        <begin position="79"/>
        <end position="94"/>
    </location>
</feature>
<accession>A0AA36EP42</accession>
<evidence type="ECO:0000313" key="2">
    <source>
        <dbReference type="EMBL" id="CAI9303129.1"/>
    </source>
</evidence>
<evidence type="ECO:0000313" key="3">
    <source>
        <dbReference type="Proteomes" id="UP001177003"/>
    </source>
</evidence>
<reference evidence="2" key="1">
    <citation type="submission" date="2023-04" db="EMBL/GenBank/DDBJ databases">
        <authorList>
            <person name="Vijverberg K."/>
            <person name="Xiong W."/>
            <person name="Schranz E."/>
        </authorList>
    </citation>
    <scope>NUCLEOTIDE SEQUENCE</scope>
</reference>
<name>A0AA36EP42_LACSI</name>
<keyword evidence="3" id="KW-1185">Reference proteome</keyword>
<feature type="compositionally biased region" description="Polar residues" evidence="1">
    <location>
        <begin position="54"/>
        <end position="78"/>
    </location>
</feature>
<feature type="region of interest" description="Disordered" evidence="1">
    <location>
        <begin position="30"/>
        <end position="108"/>
    </location>
</feature>
<gene>
    <name evidence="2" type="ORF">LSALG_LOCUS41585</name>
</gene>
<sequence>MFDDDSSSIGALPIFSTYKSLQAPSFSKPVYDYHLSSSSSQHEDEEIQIDDKFQATQGNETETNPPQGNQTTKNTSPSKPHEDKGGDNNDDKSESSTSDTSSSDEKITELFALLEL</sequence>
<protein>
    <submittedName>
        <fullName evidence="2">Uncharacterized protein</fullName>
    </submittedName>
</protein>
<dbReference type="AlphaFoldDB" id="A0AA36EP42"/>
<proteinExistence type="predicted"/>
<dbReference type="Proteomes" id="UP001177003">
    <property type="component" value="Chromosome 9"/>
</dbReference>
<evidence type="ECO:0000256" key="1">
    <source>
        <dbReference type="SAM" id="MobiDB-lite"/>
    </source>
</evidence>